<name>A0AAQ3SEQ8_PASNO</name>
<dbReference type="EMBL" id="CP144745">
    <property type="protein sequence ID" value="WVZ49351.1"/>
    <property type="molecule type" value="Genomic_DNA"/>
</dbReference>
<proteinExistence type="predicted"/>
<dbReference type="AlphaFoldDB" id="A0AAQ3SEQ8"/>
<dbReference type="Proteomes" id="UP001341281">
    <property type="component" value="Chromosome 01"/>
</dbReference>
<reference evidence="1 2" key="1">
    <citation type="submission" date="2024-02" db="EMBL/GenBank/DDBJ databases">
        <title>High-quality chromosome-scale genome assembly of Pensacola bahiagrass (Paspalum notatum Flugge var. saurae).</title>
        <authorList>
            <person name="Vega J.M."/>
            <person name="Podio M."/>
            <person name="Orjuela J."/>
            <person name="Siena L.A."/>
            <person name="Pessino S.C."/>
            <person name="Combes M.C."/>
            <person name="Mariac C."/>
            <person name="Albertini E."/>
            <person name="Pupilli F."/>
            <person name="Ortiz J.P.A."/>
            <person name="Leblanc O."/>
        </authorList>
    </citation>
    <scope>NUCLEOTIDE SEQUENCE [LARGE SCALE GENOMIC DNA]</scope>
    <source>
        <strain evidence="1">R1</strain>
        <tissue evidence="1">Leaf</tissue>
    </source>
</reference>
<accession>A0AAQ3SEQ8</accession>
<protein>
    <submittedName>
        <fullName evidence="1">Uncharacterized protein</fullName>
    </submittedName>
</protein>
<organism evidence="1 2">
    <name type="scientific">Paspalum notatum var. saurae</name>
    <dbReference type="NCBI Taxonomy" id="547442"/>
    <lineage>
        <taxon>Eukaryota</taxon>
        <taxon>Viridiplantae</taxon>
        <taxon>Streptophyta</taxon>
        <taxon>Embryophyta</taxon>
        <taxon>Tracheophyta</taxon>
        <taxon>Spermatophyta</taxon>
        <taxon>Magnoliopsida</taxon>
        <taxon>Liliopsida</taxon>
        <taxon>Poales</taxon>
        <taxon>Poaceae</taxon>
        <taxon>PACMAD clade</taxon>
        <taxon>Panicoideae</taxon>
        <taxon>Andropogonodae</taxon>
        <taxon>Paspaleae</taxon>
        <taxon>Paspalinae</taxon>
        <taxon>Paspalum</taxon>
    </lineage>
</organism>
<evidence type="ECO:0000313" key="2">
    <source>
        <dbReference type="Proteomes" id="UP001341281"/>
    </source>
</evidence>
<sequence length="80" mass="8922">MAFRMLIVEDINNRCSRCRLSRASTIASYLVLRVVDDVSKISGVAVAGGRQRWHQADAVASSLRKLRCRRGHHESLKVGS</sequence>
<keyword evidence="2" id="KW-1185">Reference proteome</keyword>
<gene>
    <name evidence="1" type="ORF">U9M48_000718</name>
</gene>
<evidence type="ECO:0000313" key="1">
    <source>
        <dbReference type="EMBL" id="WVZ49351.1"/>
    </source>
</evidence>